<dbReference type="InterPro" id="IPR050834">
    <property type="entry name" value="Glycosyltransf_2"/>
</dbReference>
<keyword evidence="1" id="KW-0472">Membrane</keyword>
<evidence type="ECO:0000313" key="3">
    <source>
        <dbReference type="Proteomes" id="UP000271573"/>
    </source>
</evidence>
<feature type="transmembrane region" description="Helical" evidence="1">
    <location>
        <begin position="609"/>
        <end position="630"/>
    </location>
</feature>
<dbReference type="AlphaFoldDB" id="A0A3G9IC83"/>
<dbReference type="Pfam" id="PF13641">
    <property type="entry name" value="Glyco_tranf_2_3"/>
    <property type="match status" value="1"/>
</dbReference>
<reference evidence="2 3" key="1">
    <citation type="submission" date="2018-11" db="EMBL/GenBank/DDBJ databases">
        <title>Complete genome sequence of Nocardioides baekrokdamisoli strain KCTC 39748.</title>
        <authorList>
            <person name="Kang S.W."/>
            <person name="Lee K.C."/>
            <person name="Kim K.K."/>
            <person name="Kim J.S."/>
            <person name="Kim D.S."/>
            <person name="Ko S.H."/>
            <person name="Yang S.H."/>
            <person name="Shin Y.K."/>
            <person name="Lee J.S."/>
        </authorList>
    </citation>
    <scope>NUCLEOTIDE SEQUENCE [LARGE SCALE GENOMIC DNA]</scope>
    <source>
        <strain evidence="2 3">KCTC 39748</strain>
    </source>
</reference>
<dbReference type="OrthoDB" id="3734530at2"/>
<protein>
    <recommendedName>
        <fullName evidence="4">Glycosyl transferase</fullName>
    </recommendedName>
</protein>
<evidence type="ECO:0008006" key="4">
    <source>
        <dbReference type="Google" id="ProtNLM"/>
    </source>
</evidence>
<dbReference type="EMBL" id="AP019307">
    <property type="protein sequence ID" value="BBH16517.1"/>
    <property type="molecule type" value="Genomic_DNA"/>
</dbReference>
<dbReference type="InterPro" id="IPR029044">
    <property type="entry name" value="Nucleotide-diphossugar_trans"/>
</dbReference>
<keyword evidence="1" id="KW-0812">Transmembrane</keyword>
<feature type="transmembrane region" description="Helical" evidence="1">
    <location>
        <begin position="694"/>
        <end position="713"/>
    </location>
</feature>
<organism evidence="2 3">
    <name type="scientific">Nocardioides baekrokdamisoli</name>
    <dbReference type="NCBI Taxonomy" id="1804624"/>
    <lineage>
        <taxon>Bacteria</taxon>
        <taxon>Bacillati</taxon>
        <taxon>Actinomycetota</taxon>
        <taxon>Actinomycetes</taxon>
        <taxon>Propionibacteriales</taxon>
        <taxon>Nocardioidaceae</taxon>
        <taxon>Nocardioides</taxon>
    </lineage>
</organism>
<feature type="transmembrane region" description="Helical" evidence="1">
    <location>
        <begin position="933"/>
        <end position="954"/>
    </location>
</feature>
<gene>
    <name evidence="2" type="ORF">Back2_08040</name>
</gene>
<dbReference type="Proteomes" id="UP000271573">
    <property type="component" value="Chromosome"/>
</dbReference>
<dbReference type="RefSeq" id="WP_125566973.1">
    <property type="nucleotide sequence ID" value="NZ_AP019307.1"/>
</dbReference>
<dbReference type="PANTHER" id="PTHR43685:SF3">
    <property type="entry name" value="SLR2126 PROTEIN"/>
    <property type="match status" value="1"/>
</dbReference>
<keyword evidence="1" id="KW-1133">Transmembrane helix</keyword>
<keyword evidence="3" id="KW-1185">Reference proteome</keyword>
<feature type="transmembrane region" description="Helical" evidence="1">
    <location>
        <begin position="506"/>
        <end position="525"/>
    </location>
</feature>
<dbReference type="KEGG" id="nbe:Back2_08040"/>
<dbReference type="SUPFAM" id="SSF53448">
    <property type="entry name" value="Nucleotide-diphospho-sugar transferases"/>
    <property type="match status" value="1"/>
</dbReference>
<dbReference type="PANTHER" id="PTHR43685">
    <property type="entry name" value="GLYCOSYLTRANSFERASE"/>
    <property type="match status" value="1"/>
</dbReference>
<proteinExistence type="predicted"/>
<feature type="transmembrane region" description="Helical" evidence="1">
    <location>
        <begin position="725"/>
        <end position="746"/>
    </location>
</feature>
<dbReference type="Gene3D" id="3.90.550.10">
    <property type="entry name" value="Spore Coat Polysaccharide Biosynthesis Protein SpsA, Chain A"/>
    <property type="match status" value="1"/>
</dbReference>
<evidence type="ECO:0000256" key="1">
    <source>
        <dbReference type="SAM" id="Phobius"/>
    </source>
</evidence>
<accession>A0A3G9IC83</accession>
<feature type="transmembrane region" description="Helical" evidence="1">
    <location>
        <begin position="453"/>
        <end position="485"/>
    </location>
</feature>
<feature type="transmembrane region" description="Helical" evidence="1">
    <location>
        <begin position="580"/>
        <end position="597"/>
    </location>
</feature>
<feature type="transmembrane region" description="Helical" evidence="1">
    <location>
        <begin position="668"/>
        <end position="687"/>
    </location>
</feature>
<sequence>MAYPDETPASGVALVLISHDGAGWLPTVIDGIAAQTYPLVGVRAVDTGSKDQSAELLAAAYGDVQVLGRGTTFPEAVRAAVDGLDVEWVWILHDDSTPAPSALAALMAAAHKTGAGVLGPKIREWPSLRRLLEVGITISGTGRRETGLERAEYDHGQHDALRKVLAVNTAGMLVRREVLEQVGGFDDHLPIFGNDIDFCWRAAAAGHDTYVVPDAVVFHVAAAHNGVRQTPLTGRHIHFQERRAALFTLLANSNALALPWRMVRLVVGTMLRVLGFITVRQVGTALDELAALVHTYTHLGDLRAARKSRRRTRTRRTGLLAPWWLPYRHGLDFVTDVYAAVTTTAADVAERRQIAKAEADPASFAARERAIRDAEDADVPSESGWLVRFLGNPVAVALSVVVLLGLVAARAGFGHVAGGGLWAAPSGASDWWRTYLQSVHPVGLGTHVPAPPYLIPLAVLATLLGGSASLAISLLMIASFPVSLWGAWRLLRVVGRLISHRGAPRWLILWAATAYALLPYVSGAWGGGRLAFVVIAAILPWLAHAALGFSEPTHERRWVAGWRCGLMLTLVVAFSPAAWFAVVVLGLVATSAGYLLVRGPLKGVRIDRDVYGPPLLTAFIPVGLLAPWWLSAVWHGAAGGLLLEAGTVPASSINGWHLLAGTLPGAGLGWGLGLMFVVLAVIALVPVRTRIPVLACWALAACSTLAGAILSVIPVQLPSGTTHASLALVLLTLHGSLLVAISLGAQGAVAEGLDARRWLTGVLVVAGVVPVIVGLGWSALRAGDGLGTAPNAGVPDTLMDVGRAQPLGVLVLRGSTTNGIAYTIVRPGGVTEGQQALLALTPERSDVTQLVRELITRPTAQTMPALAADGIGYVAQPPGSDPAVTTVLDAAYGLQRTSTGNPAFRAWANCVIVAPTCAKTPVMALSPSGSISWMRVVLLMVQGLALFGVVVMSLPREWGATRV</sequence>
<name>A0A3G9IC83_9ACTN</name>
<evidence type="ECO:0000313" key="2">
    <source>
        <dbReference type="EMBL" id="BBH16517.1"/>
    </source>
</evidence>
<feature type="transmembrane region" description="Helical" evidence="1">
    <location>
        <begin position="758"/>
        <end position="780"/>
    </location>
</feature>